<keyword evidence="2 4" id="KW-0808">Transferase</keyword>
<dbReference type="EMBL" id="WNXC01000001">
    <property type="protein sequence ID" value="MBB2148392.1"/>
    <property type="molecule type" value="Genomic_DNA"/>
</dbReference>
<protein>
    <submittedName>
        <fullName evidence="4">4'-phosphopantetheinyl transferase superfamily protein</fullName>
    </submittedName>
</protein>
<dbReference type="InterPro" id="IPR050559">
    <property type="entry name" value="P-Pant_transferase_sf"/>
</dbReference>
<gene>
    <name evidence="4" type="ORF">GM920_05655</name>
</gene>
<name>A0ABR6ETL3_9SPHI</name>
<evidence type="ECO:0000259" key="3">
    <source>
        <dbReference type="Pfam" id="PF01648"/>
    </source>
</evidence>
<proteinExistence type="inferred from homology"/>
<dbReference type="InterPro" id="IPR008278">
    <property type="entry name" value="4-PPantetheinyl_Trfase_dom"/>
</dbReference>
<organism evidence="4 5">
    <name type="scientific">Pedobacter gandavensis</name>
    <dbReference type="NCBI Taxonomy" id="2679963"/>
    <lineage>
        <taxon>Bacteria</taxon>
        <taxon>Pseudomonadati</taxon>
        <taxon>Bacteroidota</taxon>
        <taxon>Sphingobacteriia</taxon>
        <taxon>Sphingobacteriales</taxon>
        <taxon>Sphingobacteriaceae</taxon>
        <taxon>Pedobacter</taxon>
    </lineage>
</organism>
<keyword evidence="5" id="KW-1185">Reference proteome</keyword>
<accession>A0ABR6ETL3</accession>
<dbReference type="GO" id="GO:0016740">
    <property type="term" value="F:transferase activity"/>
    <property type="evidence" value="ECO:0007669"/>
    <property type="project" value="UniProtKB-KW"/>
</dbReference>
<dbReference type="Pfam" id="PF01648">
    <property type="entry name" value="ACPS"/>
    <property type="match status" value="1"/>
</dbReference>
<feature type="domain" description="4'-phosphopantetheinyl transferase" evidence="3">
    <location>
        <begin position="125"/>
        <end position="195"/>
    </location>
</feature>
<dbReference type="SUPFAM" id="SSF56214">
    <property type="entry name" value="4'-phosphopantetheinyl transferase"/>
    <property type="match status" value="2"/>
</dbReference>
<dbReference type="PANTHER" id="PTHR12215:SF10">
    <property type="entry name" value="L-AMINOADIPATE-SEMIALDEHYDE DEHYDROGENASE-PHOSPHOPANTETHEINYL TRANSFERASE"/>
    <property type="match status" value="1"/>
</dbReference>
<reference evidence="4 5" key="1">
    <citation type="submission" date="2019-11" db="EMBL/GenBank/DDBJ databases">
        <title>Description of Pedobacter sp. LMG 31462T.</title>
        <authorList>
            <person name="Carlier A."/>
            <person name="Qi S."/>
            <person name="Vandamme P."/>
        </authorList>
    </citation>
    <scope>NUCLEOTIDE SEQUENCE [LARGE SCALE GENOMIC DNA]</scope>
    <source>
        <strain evidence="4 5">LMG 31462</strain>
    </source>
</reference>
<dbReference type="Proteomes" id="UP000636110">
    <property type="component" value="Unassembled WGS sequence"/>
</dbReference>
<dbReference type="PANTHER" id="PTHR12215">
    <property type="entry name" value="PHOSPHOPANTETHEINE TRANSFERASE"/>
    <property type="match status" value="1"/>
</dbReference>
<dbReference type="Gene3D" id="3.90.470.20">
    <property type="entry name" value="4'-phosphopantetheinyl transferase domain"/>
    <property type="match status" value="2"/>
</dbReference>
<evidence type="ECO:0000256" key="1">
    <source>
        <dbReference type="ARBA" id="ARBA00010990"/>
    </source>
</evidence>
<dbReference type="RefSeq" id="WP_182954277.1">
    <property type="nucleotide sequence ID" value="NZ_WNXC01000001.1"/>
</dbReference>
<evidence type="ECO:0000256" key="2">
    <source>
        <dbReference type="ARBA" id="ARBA00022679"/>
    </source>
</evidence>
<sequence>MEPTADNLMIGQINWLLYDGQDLSIKDFVHVFKIKASDYFKKINPNGILSAEELAKASRFLHQQSRENYTVRKYFLRKLLAHFLGSPAEGLVFQLKDNKKPAIDGLSFNVSHSKDLITIAISESPIGVDIEYVDPYFQYQEVVDLCFSTEEKAMLGNSALPILTFYLLWTRKEAIVKSTGEGIVEQLQEVPCKDIRVFRNGLDYDIASFFATETHLLSTATPTDSKPVKFWELSNGLNFF</sequence>
<comment type="similarity">
    <text evidence="1">Belongs to the P-Pant transferase superfamily. Gsp/Sfp/HetI/AcpT family.</text>
</comment>
<dbReference type="InterPro" id="IPR037143">
    <property type="entry name" value="4-PPantetheinyl_Trfase_dom_sf"/>
</dbReference>
<comment type="caution">
    <text evidence="4">The sequence shown here is derived from an EMBL/GenBank/DDBJ whole genome shotgun (WGS) entry which is preliminary data.</text>
</comment>
<evidence type="ECO:0000313" key="4">
    <source>
        <dbReference type="EMBL" id="MBB2148392.1"/>
    </source>
</evidence>
<evidence type="ECO:0000313" key="5">
    <source>
        <dbReference type="Proteomes" id="UP000636110"/>
    </source>
</evidence>